<keyword evidence="1" id="KW-1133">Transmembrane helix</keyword>
<evidence type="ECO:0000256" key="1">
    <source>
        <dbReference type="SAM" id="Phobius"/>
    </source>
</evidence>
<dbReference type="AlphaFoldDB" id="A0A1J1HX07"/>
<keyword evidence="3" id="KW-1185">Reference proteome</keyword>
<dbReference type="Proteomes" id="UP000183832">
    <property type="component" value="Unassembled WGS sequence"/>
</dbReference>
<evidence type="ECO:0000313" key="3">
    <source>
        <dbReference type="Proteomes" id="UP000183832"/>
    </source>
</evidence>
<keyword evidence="1" id="KW-0812">Transmembrane</keyword>
<name>A0A1J1HX07_9DIPT</name>
<feature type="transmembrane region" description="Helical" evidence="1">
    <location>
        <begin position="37"/>
        <end position="57"/>
    </location>
</feature>
<evidence type="ECO:0000313" key="2">
    <source>
        <dbReference type="EMBL" id="CRK92523.1"/>
    </source>
</evidence>
<protein>
    <submittedName>
        <fullName evidence="2">CLUMA_CG006092, isoform A</fullName>
    </submittedName>
</protein>
<dbReference type="EMBL" id="CVRI01000030">
    <property type="protein sequence ID" value="CRK92523.1"/>
    <property type="molecule type" value="Genomic_DNA"/>
</dbReference>
<keyword evidence="1" id="KW-0472">Membrane</keyword>
<proteinExistence type="predicted"/>
<reference evidence="2 3" key="1">
    <citation type="submission" date="2015-04" db="EMBL/GenBank/DDBJ databases">
        <authorList>
            <person name="Syromyatnikov M.Y."/>
            <person name="Popov V.N."/>
        </authorList>
    </citation>
    <scope>NUCLEOTIDE SEQUENCE [LARGE SCALE GENOMIC DNA]</scope>
</reference>
<accession>A0A1J1HX07</accession>
<sequence length="79" mass="9306">MLTLWAHNNNSNLFTISTKEGFVDSIFNHDTAFVNNIMSSIMLHIFWLRLHAFVVIIDRRNAYEDVQQHWEVRDVGSLD</sequence>
<organism evidence="2 3">
    <name type="scientific">Clunio marinus</name>
    <dbReference type="NCBI Taxonomy" id="568069"/>
    <lineage>
        <taxon>Eukaryota</taxon>
        <taxon>Metazoa</taxon>
        <taxon>Ecdysozoa</taxon>
        <taxon>Arthropoda</taxon>
        <taxon>Hexapoda</taxon>
        <taxon>Insecta</taxon>
        <taxon>Pterygota</taxon>
        <taxon>Neoptera</taxon>
        <taxon>Endopterygota</taxon>
        <taxon>Diptera</taxon>
        <taxon>Nematocera</taxon>
        <taxon>Chironomoidea</taxon>
        <taxon>Chironomidae</taxon>
        <taxon>Clunio</taxon>
    </lineage>
</organism>
<gene>
    <name evidence="2" type="ORF">CLUMA_CG006092</name>
</gene>